<organism evidence="1 2">
    <name type="scientific">Bacillus cereus</name>
    <dbReference type="NCBI Taxonomy" id="1396"/>
    <lineage>
        <taxon>Bacteria</taxon>
        <taxon>Bacillati</taxon>
        <taxon>Bacillota</taxon>
        <taxon>Bacilli</taxon>
        <taxon>Bacillales</taxon>
        <taxon>Bacillaceae</taxon>
        <taxon>Bacillus</taxon>
        <taxon>Bacillus cereus group</taxon>
    </lineage>
</organism>
<feature type="non-terminal residue" evidence="1">
    <location>
        <position position="43"/>
    </location>
</feature>
<evidence type="ECO:0000313" key="2">
    <source>
        <dbReference type="Proteomes" id="UP000308444"/>
    </source>
</evidence>
<gene>
    <name evidence="1" type="ORF">FC695_44410</name>
</gene>
<dbReference type="AlphaFoldDB" id="A0A9X8ZYY4"/>
<accession>A0A9X8ZYY4</accession>
<reference evidence="1 2" key="1">
    <citation type="journal article" date="2019" name="Environ. Microbiol.">
        <title>An active ?-lactamase is a part of an orchestrated cell wall stress resistance network of Bacillus subtilis and related rhizosphere species.</title>
        <authorList>
            <person name="Bucher T."/>
            <person name="Keren-Paz A."/>
            <person name="Hausser J."/>
            <person name="Olender T."/>
            <person name="Cytryn E."/>
            <person name="Kolodkin-Gal I."/>
        </authorList>
    </citation>
    <scope>NUCLEOTIDE SEQUENCE [LARGE SCALE GENOMIC DNA]</scope>
    <source>
        <strain evidence="1 2">I32</strain>
    </source>
</reference>
<dbReference type="Proteomes" id="UP000308444">
    <property type="component" value="Unassembled WGS sequence"/>
</dbReference>
<protein>
    <submittedName>
        <fullName evidence="1">3-hydroxy-5-phosphonooxypentane-2,4-dione thiolase</fullName>
    </submittedName>
</protein>
<name>A0A9X8ZYY4_BACCE</name>
<dbReference type="Gene3D" id="3.20.20.70">
    <property type="entry name" value="Aldolase class I"/>
    <property type="match status" value="1"/>
</dbReference>
<sequence>MTWGFKNRLNTILPDGRAVMLAIDHGYFLGPIHGLEQPLETVK</sequence>
<dbReference type="InterPro" id="IPR013785">
    <property type="entry name" value="Aldolase_TIM"/>
</dbReference>
<dbReference type="EMBL" id="SZOH01005368">
    <property type="protein sequence ID" value="TKI79733.1"/>
    <property type="molecule type" value="Genomic_DNA"/>
</dbReference>
<evidence type="ECO:0000313" key="1">
    <source>
        <dbReference type="EMBL" id="TKI79733.1"/>
    </source>
</evidence>
<comment type="caution">
    <text evidence="1">The sequence shown here is derived from an EMBL/GenBank/DDBJ whole genome shotgun (WGS) entry which is preliminary data.</text>
</comment>
<dbReference type="SUPFAM" id="SSF51569">
    <property type="entry name" value="Aldolase"/>
    <property type="match status" value="1"/>
</dbReference>
<proteinExistence type="predicted"/>